<dbReference type="Pfam" id="PF00291">
    <property type="entry name" value="PALP"/>
    <property type="match status" value="1"/>
</dbReference>
<evidence type="ECO:0000256" key="2">
    <source>
        <dbReference type="ARBA" id="ARBA00022898"/>
    </source>
</evidence>
<gene>
    <name evidence="4" type="ORF">CEO22_155</name>
</gene>
<sequence>MKLPTAANTPIIKIDSPIYGAQHLLIKDETKNPTHTFKDRLAFEMVRPLFEQLERREEPNATTFGSISYGNTAKAMGYYVSELNKLAGKEVARAIAFVPPDLSEKVFGPDTEGRTVSASTIIEDLKQTCTIVPIDLSKKVYRSDDLEQLAREHNAVIGEFIDITEGLNRPAYVNIIIEAIEKQLDFVPDYVIVPFGAGILCNEIIDYVEDKNLATKVVPVSSGNPNTIAIMLYGPIWVDTEKLEEEGRALTRHEPIDRKGRKRDQYCVYNVSDNDIRDALGQMQKAGMTAEPSGASGIALLKHLKNIHPEFSPAKDSVLVINTGNGLLNYV</sequence>
<dbReference type="Proteomes" id="UP000316253">
    <property type="component" value="Unassembled WGS sequence"/>
</dbReference>
<dbReference type="InterPro" id="IPR036052">
    <property type="entry name" value="TrpB-like_PALP_sf"/>
</dbReference>
<dbReference type="Gene3D" id="3.40.50.1100">
    <property type="match status" value="3"/>
</dbReference>
<evidence type="ECO:0000313" key="4">
    <source>
        <dbReference type="EMBL" id="TSC66233.1"/>
    </source>
</evidence>
<name>A0A554JCW2_9BACT</name>
<dbReference type="SUPFAM" id="SSF53686">
    <property type="entry name" value="Tryptophan synthase beta subunit-like PLP-dependent enzymes"/>
    <property type="match status" value="1"/>
</dbReference>
<dbReference type="EMBL" id="VMFD01000011">
    <property type="protein sequence ID" value="TSC66233.1"/>
    <property type="molecule type" value="Genomic_DNA"/>
</dbReference>
<feature type="domain" description="Tryptophan synthase beta chain-like PALP" evidence="3">
    <location>
        <begin position="6"/>
        <end position="324"/>
    </location>
</feature>
<evidence type="ECO:0000256" key="1">
    <source>
        <dbReference type="ARBA" id="ARBA00001933"/>
    </source>
</evidence>
<evidence type="ECO:0000313" key="5">
    <source>
        <dbReference type="Proteomes" id="UP000316253"/>
    </source>
</evidence>
<keyword evidence="2" id="KW-0663">Pyridoxal phosphate</keyword>
<dbReference type="InterPro" id="IPR001926">
    <property type="entry name" value="TrpB-like_PALP"/>
</dbReference>
<comment type="caution">
    <text evidence="4">The sequence shown here is derived from an EMBL/GenBank/DDBJ whole genome shotgun (WGS) entry which is preliminary data.</text>
</comment>
<dbReference type="AlphaFoldDB" id="A0A554JCW2"/>
<reference evidence="4 5" key="1">
    <citation type="submission" date="2017-08" db="EMBL/GenBank/DDBJ databases">
        <title>Mechanisms for carbon and nitrogen cycling indicate functional differentiation within the Candidate Phyla Radiation.</title>
        <authorList>
            <person name="Danczak R.E."/>
            <person name="Johnston M.D."/>
            <person name="Kenah C."/>
            <person name="Slattery M."/>
            <person name="Wrighton K.C."/>
            <person name="Wilkins M.J."/>
        </authorList>
    </citation>
    <scope>NUCLEOTIDE SEQUENCE [LARGE SCALE GENOMIC DNA]</scope>
    <source>
        <strain evidence="4">Gr01-1014_85</strain>
    </source>
</reference>
<proteinExistence type="predicted"/>
<comment type="cofactor">
    <cofactor evidence="1">
        <name>pyridoxal 5'-phosphate</name>
        <dbReference type="ChEBI" id="CHEBI:597326"/>
    </cofactor>
</comment>
<evidence type="ECO:0000259" key="3">
    <source>
        <dbReference type="Pfam" id="PF00291"/>
    </source>
</evidence>
<accession>A0A554JCW2</accession>
<organism evidence="4 5">
    <name type="scientific">Candidatus Berkelbacteria bacterium Gr01-1014_85</name>
    <dbReference type="NCBI Taxonomy" id="2017150"/>
    <lineage>
        <taxon>Bacteria</taxon>
        <taxon>Candidatus Berkelbacteria</taxon>
    </lineage>
</organism>
<protein>
    <recommendedName>
        <fullName evidence="3">Tryptophan synthase beta chain-like PALP domain-containing protein</fullName>
    </recommendedName>
</protein>